<name>A0A6C2C8B5_9RHOO</name>
<accession>A0A6C2C8B5</accession>
<proteinExistence type="predicted"/>
<gene>
    <name evidence="1" type="ORF">ETQ85_25320</name>
</gene>
<evidence type="ECO:0000313" key="2">
    <source>
        <dbReference type="Proteomes" id="UP000389128"/>
    </source>
</evidence>
<dbReference type="Proteomes" id="UP000389128">
    <property type="component" value="Unassembled WGS sequence"/>
</dbReference>
<comment type="caution">
    <text evidence="1">The sequence shown here is derived from an EMBL/GenBank/DDBJ whole genome shotgun (WGS) entry which is preliminary data.</text>
</comment>
<keyword evidence="2" id="KW-1185">Reference proteome</keyword>
<evidence type="ECO:0000313" key="1">
    <source>
        <dbReference type="EMBL" id="TYC50268.1"/>
    </source>
</evidence>
<dbReference type="OrthoDB" id="147470at2"/>
<organism evidence="1 2">
    <name type="scientific">Zoogloea oleivorans</name>
    <dbReference type="NCBI Taxonomy" id="1552750"/>
    <lineage>
        <taxon>Bacteria</taxon>
        <taxon>Pseudomonadati</taxon>
        <taxon>Pseudomonadota</taxon>
        <taxon>Betaproteobacteria</taxon>
        <taxon>Rhodocyclales</taxon>
        <taxon>Zoogloeaceae</taxon>
        <taxon>Zoogloea</taxon>
    </lineage>
</organism>
<dbReference type="RefSeq" id="WP_148581780.1">
    <property type="nucleotide sequence ID" value="NZ_SDKK01000056.1"/>
</dbReference>
<dbReference type="AlphaFoldDB" id="A0A6C2C8B5"/>
<protein>
    <submittedName>
        <fullName evidence="1">Uncharacterized protein</fullName>
    </submittedName>
</protein>
<dbReference type="EMBL" id="SDKK01000056">
    <property type="protein sequence ID" value="TYC50268.1"/>
    <property type="molecule type" value="Genomic_DNA"/>
</dbReference>
<reference evidence="1 2" key="1">
    <citation type="submission" date="2019-01" db="EMBL/GenBank/DDBJ databases">
        <title>Zoogloea oleivorans genome sequencing and assembly.</title>
        <authorList>
            <person name="Tancsics A."/>
            <person name="Farkas M."/>
            <person name="Kriszt B."/>
            <person name="Maroti G."/>
            <person name="Horvath B."/>
        </authorList>
    </citation>
    <scope>NUCLEOTIDE SEQUENCE [LARGE SCALE GENOMIC DNA]</scope>
    <source>
        <strain evidence="1 2">Buc</strain>
    </source>
</reference>
<sequence length="308" mass="32590">MSALTRLPEADPLYARPRPQRPFYATGMLLDAADFSAEQTYHRGRLAQALALLSGGGTLAGLAVSHSAADLPTDRPEEIRVAAGVAIDRLGRLVEIGRPACLRLQRWWDASLAADGGDSLRRATYANLPRFLSARIQAEAGTGDIPAVPARAVVADVFLRFVACETGLTPSFASGPFDALDAVATARLSDAYELLLVARDALDDAYSGLPNPGPDLAAIADPAARRAALQDAVLAGWEASGRSGQEGQLAPAAEHPRDFDPTAVFLARVLIPVTADVPPQRDGTAVLVDNWSRRFIPSLGLLGRWVGI</sequence>